<sequence>MRRMLDMEDLPIGARVRTPTGRVGTVVKHRGAESKRDHFQRVVVFVGPRPRDTVALQPHLLERVDKCPPEPGGERRIDR</sequence>
<evidence type="ECO:0000313" key="2">
    <source>
        <dbReference type="Proteomes" id="UP000532440"/>
    </source>
</evidence>
<accession>A0A7W8HGF3</accession>
<evidence type="ECO:0008006" key="3">
    <source>
        <dbReference type="Google" id="ProtNLM"/>
    </source>
</evidence>
<dbReference type="AlphaFoldDB" id="A0A7W8HGF3"/>
<reference evidence="1 2" key="1">
    <citation type="submission" date="2020-08" db="EMBL/GenBank/DDBJ databases">
        <title>Genomic Encyclopedia of Type Strains, Phase IV (KMG-IV): sequencing the most valuable type-strain genomes for metagenomic binning, comparative biology and taxonomic classification.</title>
        <authorList>
            <person name="Goeker M."/>
        </authorList>
    </citation>
    <scope>NUCLEOTIDE SEQUENCE [LARGE SCALE GENOMIC DNA]</scope>
    <source>
        <strain evidence="1 2">DSM 29781</strain>
    </source>
</reference>
<keyword evidence="2" id="KW-1185">Reference proteome</keyword>
<name>A0A7W8HGF3_9BURK</name>
<dbReference type="EMBL" id="JACHGB010000003">
    <property type="protein sequence ID" value="MBB5271535.1"/>
    <property type="molecule type" value="Genomic_DNA"/>
</dbReference>
<protein>
    <recommendedName>
        <fullName evidence="3">KOW domain-containing protein</fullName>
    </recommendedName>
</protein>
<organism evidence="1 2">
    <name type="scientific">Quisquiliibacterium transsilvanicum</name>
    <dbReference type="NCBI Taxonomy" id="1549638"/>
    <lineage>
        <taxon>Bacteria</taxon>
        <taxon>Pseudomonadati</taxon>
        <taxon>Pseudomonadota</taxon>
        <taxon>Betaproteobacteria</taxon>
        <taxon>Burkholderiales</taxon>
        <taxon>Burkholderiaceae</taxon>
        <taxon>Quisquiliibacterium</taxon>
    </lineage>
</organism>
<dbReference type="Proteomes" id="UP000532440">
    <property type="component" value="Unassembled WGS sequence"/>
</dbReference>
<comment type="caution">
    <text evidence="1">The sequence shown here is derived from an EMBL/GenBank/DDBJ whole genome shotgun (WGS) entry which is preliminary data.</text>
</comment>
<gene>
    <name evidence="1" type="ORF">HNQ70_001545</name>
</gene>
<proteinExistence type="predicted"/>
<evidence type="ECO:0000313" key="1">
    <source>
        <dbReference type="EMBL" id="MBB5271535.1"/>
    </source>
</evidence>
<dbReference type="RefSeq" id="WP_183965991.1">
    <property type="nucleotide sequence ID" value="NZ_BAABEW010000001.1"/>
</dbReference>